<dbReference type="Proteomes" id="UP000799118">
    <property type="component" value="Unassembled WGS sequence"/>
</dbReference>
<gene>
    <name evidence="3" type="ORF">BT96DRAFT_1016765</name>
</gene>
<name>A0A6A4I3H1_9AGAR</name>
<feature type="compositionally biased region" description="Polar residues" evidence="1">
    <location>
        <begin position="100"/>
        <end position="112"/>
    </location>
</feature>
<accession>A0A6A4I3H1</accession>
<organism evidence="3 4">
    <name type="scientific">Gymnopus androsaceus JB14</name>
    <dbReference type="NCBI Taxonomy" id="1447944"/>
    <lineage>
        <taxon>Eukaryota</taxon>
        <taxon>Fungi</taxon>
        <taxon>Dikarya</taxon>
        <taxon>Basidiomycota</taxon>
        <taxon>Agaricomycotina</taxon>
        <taxon>Agaricomycetes</taxon>
        <taxon>Agaricomycetidae</taxon>
        <taxon>Agaricales</taxon>
        <taxon>Marasmiineae</taxon>
        <taxon>Omphalotaceae</taxon>
        <taxon>Gymnopus</taxon>
    </lineage>
</organism>
<feature type="region of interest" description="Disordered" evidence="1">
    <location>
        <begin position="1"/>
        <end position="112"/>
    </location>
</feature>
<proteinExistence type="predicted"/>
<reference evidence="3" key="1">
    <citation type="journal article" date="2019" name="Environ. Microbiol.">
        <title>Fungal ecological strategies reflected in gene transcription - a case study of two litter decomposers.</title>
        <authorList>
            <person name="Barbi F."/>
            <person name="Kohler A."/>
            <person name="Barry K."/>
            <person name="Baskaran P."/>
            <person name="Daum C."/>
            <person name="Fauchery L."/>
            <person name="Ihrmark K."/>
            <person name="Kuo A."/>
            <person name="LaButti K."/>
            <person name="Lipzen A."/>
            <person name="Morin E."/>
            <person name="Grigoriev I.V."/>
            <person name="Henrissat B."/>
            <person name="Lindahl B."/>
            <person name="Martin F."/>
        </authorList>
    </citation>
    <scope>NUCLEOTIDE SEQUENCE</scope>
    <source>
        <strain evidence="3">JB14</strain>
    </source>
</reference>
<evidence type="ECO:0000259" key="2">
    <source>
        <dbReference type="Pfam" id="PF20231"/>
    </source>
</evidence>
<dbReference type="Pfam" id="PF20231">
    <property type="entry name" value="DUF6589"/>
    <property type="match status" value="1"/>
</dbReference>
<dbReference type="InterPro" id="IPR046496">
    <property type="entry name" value="DUF6589"/>
</dbReference>
<sequence length="729" mass="81463">MPFGPKKRRLSDAGYKASGSVRKKLRQRSPSPRPNRVASSSQMFFDMDIDAGSESDGYALEMPVSSAPASPKFDSDNDDTPVSPINLEPLPNIIPATPRRASNNTPKPQTPMSVLLKSPAYLRGRPRIHRSRHNPLADSELRSAPIQWANQTARSEMRRETAEKSEEFKAIQEQRIRQEVDEAQQLFRSITKPKAEGGFGFHSMKHFAERLFGNGTDAQMKANITRWCNNHGSDFASNIFERSTPAFTDFLSNSTFSEKLRKEGEAIQKLLSRPSKMSMRDLLASFSMQDLSRDLMTVAPTLWGVLTSVSSQRKSRREKELVFTAICAMLSLVRSQKANNFQVIMGFFLLGSGAGKREIAVLAQAGLSVSPTAINKHVKQLSHENITLVQKVLKSFLCSLVWDNLNFAFRVDSQRLDSKDHFDSGTTGTFVVQHDPDTGAPATHGTLPFDMKPPRTTTKPVINDHSSLLLPSPSDIQALELCAIWQLTQIVLEHKPELAHLKDHFPPCPTVEQIALHVTQQYPAPALHEDESSIDGTIRVYLSMLRNAGVSDEDIKKIGLFFTDGDLLTDSLVDKVESGRRNSAESEVLESLRAVIRRFGLFHAKMAGALCGGSTRNLLKRKPISAGWQSKKAAPWKPTHEFIQISLSAHVLDAFRIHCGEEDFNHWSSKATLDDLMDVSKKVYANLFSSAAYEKQKEADKPDTVLMNNILYNRDALYYWLLVKSNKGR</sequence>
<evidence type="ECO:0000313" key="3">
    <source>
        <dbReference type="EMBL" id="KAE9403717.1"/>
    </source>
</evidence>
<dbReference type="OrthoDB" id="5424058at2759"/>
<protein>
    <recommendedName>
        <fullName evidence="2">DUF6589 domain-containing protein</fullName>
    </recommendedName>
</protein>
<dbReference type="AlphaFoldDB" id="A0A6A4I3H1"/>
<feature type="domain" description="DUF6589" evidence="2">
    <location>
        <begin position="466"/>
        <end position="724"/>
    </location>
</feature>
<dbReference type="EMBL" id="ML769422">
    <property type="protein sequence ID" value="KAE9403717.1"/>
    <property type="molecule type" value="Genomic_DNA"/>
</dbReference>
<evidence type="ECO:0000256" key="1">
    <source>
        <dbReference type="SAM" id="MobiDB-lite"/>
    </source>
</evidence>
<feature type="compositionally biased region" description="Low complexity" evidence="1">
    <location>
        <begin position="84"/>
        <end position="95"/>
    </location>
</feature>
<keyword evidence="4" id="KW-1185">Reference proteome</keyword>
<evidence type="ECO:0000313" key="4">
    <source>
        <dbReference type="Proteomes" id="UP000799118"/>
    </source>
</evidence>